<evidence type="ECO:0000313" key="3">
    <source>
        <dbReference type="EMBL" id="KKM25573.1"/>
    </source>
</evidence>
<sequence length="156" mass="17708">MAHPEALAGLEVLGNAAAVPIIIFLTQMIKKRIGDFKYGTDVLSLIISFVLCIGWTFYYMTPETYGEWAALNGLELFKWGIDQLIAGFATWLAASKIYDLSHGNKKRQRRVEQVKVELEEKIIILQNGTGNGEKYEEPVEETDLSSRLREVLEERK</sequence>
<feature type="compositionally biased region" description="Basic and acidic residues" evidence="1">
    <location>
        <begin position="144"/>
        <end position="156"/>
    </location>
</feature>
<feature type="region of interest" description="Disordered" evidence="1">
    <location>
        <begin position="129"/>
        <end position="156"/>
    </location>
</feature>
<comment type="caution">
    <text evidence="3">The sequence shown here is derived from an EMBL/GenBank/DDBJ whole genome shotgun (WGS) entry which is preliminary data.</text>
</comment>
<keyword evidence="2" id="KW-1133">Transmembrane helix</keyword>
<organism evidence="3">
    <name type="scientific">marine sediment metagenome</name>
    <dbReference type="NCBI Taxonomy" id="412755"/>
    <lineage>
        <taxon>unclassified sequences</taxon>
        <taxon>metagenomes</taxon>
        <taxon>ecological metagenomes</taxon>
    </lineage>
</organism>
<feature type="transmembrane region" description="Helical" evidence="2">
    <location>
        <begin position="80"/>
        <end position="100"/>
    </location>
</feature>
<reference evidence="3" key="1">
    <citation type="journal article" date="2015" name="Nature">
        <title>Complex archaea that bridge the gap between prokaryotes and eukaryotes.</title>
        <authorList>
            <person name="Spang A."/>
            <person name="Saw J.H."/>
            <person name="Jorgensen S.L."/>
            <person name="Zaremba-Niedzwiedzka K."/>
            <person name="Martijn J."/>
            <person name="Lind A.E."/>
            <person name="van Eijk R."/>
            <person name="Schleper C."/>
            <person name="Guy L."/>
            <person name="Ettema T.J."/>
        </authorList>
    </citation>
    <scope>NUCLEOTIDE SEQUENCE</scope>
</reference>
<evidence type="ECO:0000256" key="2">
    <source>
        <dbReference type="SAM" id="Phobius"/>
    </source>
</evidence>
<name>A0A0F9KU08_9ZZZZ</name>
<keyword evidence="2" id="KW-0812">Transmembrane</keyword>
<feature type="transmembrane region" description="Helical" evidence="2">
    <location>
        <begin position="38"/>
        <end position="60"/>
    </location>
</feature>
<accession>A0A0F9KU08</accession>
<proteinExistence type="predicted"/>
<protein>
    <submittedName>
        <fullName evidence="3">Uncharacterized protein</fullName>
    </submittedName>
</protein>
<keyword evidence="2" id="KW-0472">Membrane</keyword>
<dbReference type="AlphaFoldDB" id="A0A0F9KU08"/>
<dbReference type="EMBL" id="LAZR01012688">
    <property type="protein sequence ID" value="KKM25573.1"/>
    <property type="molecule type" value="Genomic_DNA"/>
</dbReference>
<evidence type="ECO:0000256" key="1">
    <source>
        <dbReference type="SAM" id="MobiDB-lite"/>
    </source>
</evidence>
<feature type="transmembrane region" description="Helical" evidence="2">
    <location>
        <begin position="6"/>
        <end position="26"/>
    </location>
</feature>
<gene>
    <name evidence="3" type="ORF">LCGC14_1593580</name>
</gene>